<organism evidence="5">
    <name type="scientific">Pontimicrobium sp. SW4</name>
    <dbReference type="NCBI Taxonomy" id="3153519"/>
    <lineage>
        <taxon>Bacteria</taxon>
        <taxon>Pseudomonadati</taxon>
        <taxon>Bacteroidota</taxon>
        <taxon>Flavobacteriia</taxon>
        <taxon>Flavobacteriales</taxon>
        <taxon>Flavobacteriaceae</taxon>
        <taxon>Pontimicrobium</taxon>
    </lineage>
</organism>
<evidence type="ECO:0000256" key="2">
    <source>
        <dbReference type="ARBA" id="ARBA00023125"/>
    </source>
</evidence>
<dbReference type="InterPro" id="IPR018060">
    <property type="entry name" value="HTH_AraC"/>
</dbReference>
<dbReference type="InterPro" id="IPR009057">
    <property type="entry name" value="Homeodomain-like_sf"/>
</dbReference>
<feature type="domain" description="HTH araC/xylS-type" evidence="4">
    <location>
        <begin position="249"/>
        <end position="346"/>
    </location>
</feature>
<dbReference type="GO" id="GO:0003700">
    <property type="term" value="F:DNA-binding transcription factor activity"/>
    <property type="evidence" value="ECO:0007669"/>
    <property type="project" value="InterPro"/>
</dbReference>
<feature type="domain" description="HTH araC/xylS-type" evidence="4">
    <location>
        <begin position="140"/>
        <end position="238"/>
    </location>
</feature>
<gene>
    <name evidence="5" type="ORF">ABGB03_08875</name>
</gene>
<keyword evidence="2" id="KW-0238">DNA-binding</keyword>
<accession>A0AAU7BNQ9</accession>
<proteinExistence type="predicted"/>
<evidence type="ECO:0000256" key="1">
    <source>
        <dbReference type="ARBA" id="ARBA00023015"/>
    </source>
</evidence>
<reference evidence="5" key="1">
    <citation type="submission" date="2024-05" db="EMBL/GenBank/DDBJ databases">
        <title>Pontimicrobium maritimus sp. nov., isolated form sea water.</title>
        <authorList>
            <person name="Muhammad N."/>
            <person name="Vuong T.Q."/>
            <person name="Han H.L."/>
            <person name="Kim S.-G."/>
        </authorList>
    </citation>
    <scope>NUCLEOTIDE SEQUENCE</scope>
    <source>
        <strain evidence="5">SW4</strain>
    </source>
</reference>
<dbReference type="PROSITE" id="PS01124">
    <property type="entry name" value="HTH_ARAC_FAMILY_2"/>
    <property type="match status" value="2"/>
</dbReference>
<sequence length="350" mass="41109">MVSKFFPEINKVYFINQYSLFQILSGHGSIEVDFKTYLNWQDKIIYLEKGQYIKFLSDDFEVRQIVFDEETIFKNKDVRVLFKHLISLGYINFNECDDCQKYLQNTVFSNKITDIIDVSSKQWFWQNPFHANKEEYHLIFDVKDVIDVEYKNHLTNNELAEIVNDSGYEAQALIKDKVGVSLKNLLGSKRLLEGKKEIAFTDKSIQEVSYELGFKDTAYFNRVFKFQTGKTPKQFRSDFDFQQRDSFVQNISELIYDYHAQEQSLGFYADKMNLSIKALSKKVKDKMNISLGQLIRLELTNTAKRLLSEGASITNIAYQLGFEEPNHFSAFFKKYSGETPSQFQNKKYNF</sequence>
<dbReference type="AlphaFoldDB" id="A0AAU7BNQ9"/>
<dbReference type="RefSeq" id="WP_347922017.1">
    <property type="nucleotide sequence ID" value="NZ_CP157199.1"/>
</dbReference>
<name>A0AAU7BNQ9_9FLAO</name>
<dbReference type="InterPro" id="IPR020449">
    <property type="entry name" value="Tscrpt_reg_AraC-type_HTH"/>
</dbReference>
<keyword evidence="3" id="KW-0804">Transcription</keyword>
<dbReference type="InterPro" id="IPR018062">
    <property type="entry name" value="HTH_AraC-typ_CS"/>
</dbReference>
<protein>
    <submittedName>
        <fullName evidence="5">AraC family transcriptional regulator</fullName>
    </submittedName>
</protein>
<dbReference type="PROSITE" id="PS00041">
    <property type="entry name" value="HTH_ARAC_FAMILY_1"/>
    <property type="match status" value="1"/>
</dbReference>
<dbReference type="EMBL" id="CP157199">
    <property type="protein sequence ID" value="XBG59975.1"/>
    <property type="molecule type" value="Genomic_DNA"/>
</dbReference>
<dbReference type="Gene3D" id="1.10.10.60">
    <property type="entry name" value="Homeodomain-like"/>
    <property type="match status" value="2"/>
</dbReference>
<dbReference type="GO" id="GO:0043565">
    <property type="term" value="F:sequence-specific DNA binding"/>
    <property type="evidence" value="ECO:0007669"/>
    <property type="project" value="InterPro"/>
</dbReference>
<dbReference type="SUPFAM" id="SSF46689">
    <property type="entry name" value="Homeodomain-like"/>
    <property type="match status" value="2"/>
</dbReference>
<dbReference type="PANTHER" id="PTHR43280">
    <property type="entry name" value="ARAC-FAMILY TRANSCRIPTIONAL REGULATOR"/>
    <property type="match status" value="1"/>
</dbReference>
<dbReference type="PANTHER" id="PTHR43280:SF34">
    <property type="entry name" value="ARAC-FAMILY TRANSCRIPTIONAL REGULATOR"/>
    <property type="match status" value="1"/>
</dbReference>
<evidence type="ECO:0000256" key="3">
    <source>
        <dbReference type="ARBA" id="ARBA00023163"/>
    </source>
</evidence>
<evidence type="ECO:0000313" key="5">
    <source>
        <dbReference type="EMBL" id="XBG59975.1"/>
    </source>
</evidence>
<keyword evidence="1" id="KW-0805">Transcription regulation</keyword>
<dbReference type="PRINTS" id="PR00032">
    <property type="entry name" value="HTHARAC"/>
</dbReference>
<dbReference type="Pfam" id="PF12833">
    <property type="entry name" value="HTH_18"/>
    <property type="match status" value="2"/>
</dbReference>
<dbReference type="SMART" id="SM00342">
    <property type="entry name" value="HTH_ARAC"/>
    <property type="match status" value="2"/>
</dbReference>
<evidence type="ECO:0000259" key="4">
    <source>
        <dbReference type="PROSITE" id="PS01124"/>
    </source>
</evidence>